<dbReference type="AlphaFoldDB" id="A0A1Y0AYR2"/>
<geneLocation type="mitochondrion" evidence="3"/>
<sequence>MLTSLGEDVREQAGEEGPGRSQEPSGHPVSDEIAPEVPGPSAASIEVLDESPERVVASEKSPEVCPEVSRIRLFCSPSKARSTDYLNFRIDFFYVLFDASVLTYALLWYCIS</sequence>
<keyword evidence="2" id="KW-1133">Transmembrane helix</keyword>
<feature type="region of interest" description="Disordered" evidence="1">
    <location>
        <begin position="1"/>
        <end position="43"/>
    </location>
</feature>
<organism evidence="3">
    <name type="scientific">Utricularia reniformis</name>
    <dbReference type="NCBI Taxonomy" id="192314"/>
    <lineage>
        <taxon>Eukaryota</taxon>
        <taxon>Viridiplantae</taxon>
        <taxon>Streptophyta</taxon>
        <taxon>Embryophyta</taxon>
        <taxon>Tracheophyta</taxon>
        <taxon>Spermatophyta</taxon>
        <taxon>Magnoliopsida</taxon>
        <taxon>eudicotyledons</taxon>
        <taxon>Gunneridae</taxon>
        <taxon>Pentapetalae</taxon>
        <taxon>asterids</taxon>
        <taxon>lamiids</taxon>
        <taxon>Lamiales</taxon>
        <taxon>Lentibulariaceae</taxon>
        <taxon>Utricularia</taxon>
    </lineage>
</organism>
<dbReference type="EMBL" id="KY774314">
    <property type="protein sequence ID" value="ART30288.1"/>
    <property type="molecule type" value="Genomic_DNA"/>
</dbReference>
<keyword evidence="2" id="KW-0472">Membrane</keyword>
<keyword evidence="2" id="KW-0812">Transmembrane</keyword>
<evidence type="ECO:0000256" key="1">
    <source>
        <dbReference type="SAM" id="MobiDB-lite"/>
    </source>
</evidence>
<protein>
    <submittedName>
        <fullName evidence="3">Uncharacterized protein</fullName>
    </submittedName>
</protein>
<evidence type="ECO:0000256" key="2">
    <source>
        <dbReference type="SAM" id="Phobius"/>
    </source>
</evidence>
<accession>A0A1Y0AYR2</accession>
<proteinExistence type="predicted"/>
<keyword evidence="3" id="KW-0496">Mitochondrion</keyword>
<name>A0A1Y0AYR2_9LAMI</name>
<reference evidence="3" key="1">
    <citation type="submission" date="2017-03" db="EMBL/GenBank/DDBJ databases">
        <title>The mitochondrial genome of the carnivorous plant Utricularia reniformis (Lentibulariaceae): structure, comparative analysis and evolutionary landmarks.</title>
        <authorList>
            <person name="Silva S.R."/>
            <person name="Alvarenga D.O."/>
            <person name="Michael T.P."/>
            <person name="Miranda V.F.O."/>
            <person name="Varani A.M."/>
        </authorList>
    </citation>
    <scope>NUCLEOTIDE SEQUENCE</scope>
</reference>
<evidence type="ECO:0000313" key="3">
    <source>
        <dbReference type="EMBL" id="ART30288.1"/>
    </source>
</evidence>
<feature type="transmembrane region" description="Helical" evidence="2">
    <location>
        <begin position="92"/>
        <end position="111"/>
    </location>
</feature>
<gene>
    <name evidence="3" type="ORF">AEK19_MT0452</name>
</gene>